<name>A0A398BBT3_9BACI</name>
<organism evidence="6 7">
    <name type="scientific">Peribacillus asahii</name>
    <dbReference type="NCBI Taxonomy" id="228899"/>
    <lineage>
        <taxon>Bacteria</taxon>
        <taxon>Bacillati</taxon>
        <taxon>Bacillota</taxon>
        <taxon>Bacilli</taxon>
        <taxon>Bacillales</taxon>
        <taxon>Bacillaceae</taxon>
        <taxon>Peribacillus</taxon>
    </lineage>
</organism>
<keyword evidence="4" id="KW-0812">Transmembrane</keyword>
<dbReference type="PROSITE" id="PS50901">
    <property type="entry name" value="FTSK"/>
    <property type="match status" value="1"/>
</dbReference>
<keyword evidence="4" id="KW-1133">Transmembrane helix</keyword>
<dbReference type="PANTHER" id="PTHR22683">
    <property type="entry name" value="SPORULATION PROTEIN RELATED"/>
    <property type="match status" value="1"/>
</dbReference>
<evidence type="ECO:0000256" key="4">
    <source>
        <dbReference type="SAM" id="Phobius"/>
    </source>
</evidence>
<evidence type="ECO:0000313" key="6">
    <source>
        <dbReference type="EMBL" id="RID87034.1"/>
    </source>
</evidence>
<feature type="transmembrane region" description="Helical" evidence="4">
    <location>
        <begin position="12"/>
        <end position="34"/>
    </location>
</feature>
<dbReference type="AlphaFoldDB" id="A0A398BBT3"/>
<protein>
    <submittedName>
        <fullName evidence="6">Cell division protein FtsK</fullName>
    </submittedName>
</protein>
<dbReference type="EMBL" id="QWVS01000013">
    <property type="protein sequence ID" value="RID87034.1"/>
    <property type="molecule type" value="Genomic_DNA"/>
</dbReference>
<gene>
    <name evidence="6" type="ORF">D1953_06880</name>
</gene>
<dbReference type="InterPro" id="IPR050206">
    <property type="entry name" value="FtsK/SpoIIIE/SftA"/>
</dbReference>
<evidence type="ECO:0000256" key="2">
    <source>
        <dbReference type="ARBA" id="ARBA00022840"/>
    </source>
</evidence>
<dbReference type="PANTHER" id="PTHR22683:SF1">
    <property type="entry name" value="TYPE VII SECRETION SYSTEM PROTEIN ESSC"/>
    <property type="match status" value="1"/>
</dbReference>
<keyword evidence="7" id="KW-1185">Reference proteome</keyword>
<dbReference type="GO" id="GO:0005524">
    <property type="term" value="F:ATP binding"/>
    <property type="evidence" value="ECO:0007669"/>
    <property type="project" value="UniProtKB-UniRule"/>
</dbReference>
<evidence type="ECO:0000259" key="5">
    <source>
        <dbReference type="PROSITE" id="PS50901"/>
    </source>
</evidence>
<keyword evidence="2 3" id="KW-0067">ATP-binding</keyword>
<dbReference type="Gene3D" id="3.40.50.300">
    <property type="entry name" value="P-loop containing nucleotide triphosphate hydrolases"/>
    <property type="match status" value="1"/>
</dbReference>
<dbReference type="Proteomes" id="UP000266016">
    <property type="component" value="Unassembled WGS sequence"/>
</dbReference>
<dbReference type="Pfam" id="PF01580">
    <property type="entry name" value="FtsK_SpoIIIE"/>
    <property type="match status" value="1"/>
</dbReference>
<dbReference type="GO" id="GO:0003677">
    <property type="term" value="F:DNA binding"/>
    <property type="evidence" value="ECO:0007669"/>
    <property type="project" value="InterPro"/>
</dbReference>
<sequence>MQLFINKYLKGGGVMLFEIATTSLMAGLVGYSYLKKNGLSDVDKIQKICLNCGLTIKEGNDIKTIHLYRKKRHDWGMEYVYRIPLGLSFHDFEKRLNHLRDGLNNKKSTIELSDLFKLNFKTNIIKRVKDILNNGKYMQKDVELEYDGMLHIKVLNQPLPVELFFDEELFSKCNEWQIPLGQTRYGFTYHDTERGHITLAGATRKGKTVFLKLFITSLIHQQPENTKLTLIDLKGGLAFTRFKDLKQVETVATDLNSTLKALKSVKNEMNQTKEWFDKNGCEDIKEAGIDTRHFIIVDEAAQISPQIITGKEEKEKARQCEEVLSEIARIGAGLGYRLVYCSQYPTADVMNKQIKQNCDTVITYKLRDAIASRVVLDESGAEDLPIPGRAIYKTPDGVQIVQTPFITNEQIEKIIKPNIVMKARKEDIAIEEPAEARRNTFELEEM</sequence>
<evidence type="ECO:0000256" key="1">
    <source>
        <dbReference type="ARBA" id="ARBA00022741"/>
    </source>
</evidence>
<feature type="binding site" evidence="3">
    <location>
        <begin position="201"/>
        <end position="208"/>
    </location>
    <ligand>
        <name>ATP</name>
        <dbReference type="ChEBI" id="CHEBI:30616"/>
    </ligand>
</feature>
<keyword evidence="6" id="KW-0132">Cell division</keyword>
<proteinExistence type="predicted"/>
<keyword evidence="6" id="KW-0131">Cell cycle</keyword>
<evidence type="ECO:0000256" key="3">
    <source>
        <dbReference type="PROSITE-ProRule" id="PRU00289"/>
    </source>
</evidence>
<evidence type="ECO:0000313" key="7">
    <source>
        <dbReference type="Proteomes" id="UP000266016"/>
    </source>
</evidence>
<dbReference type="InterPro" id="IPR027417">
    <property type="entry name" value="P-loop_NTPase"/>
</dbReference>
<comment type="caution">
    <text evidence="6">The sequence shown here is derived from an EMBL/GenBank/DDBJ whole genome shotgun (WGS) entry which is preliminary data.</text>
</comment>
<reference evidence="6 7" key="1">
    <citation type="submission" date="2018-08" db="EMBL/GenBank/DDBJ databases">
        <title>Bacillus jemisoniae sp. nov., Bacillus chryseoplanitiae sp. nov., Bacillus resnikiae sp. nov., and Bacillus frankliniae sp. nov., isolated from Viking spacecraft and associated surfaces.</title>
        <authorList>
            <person name="Seuylemezian A."/>
            <person name="Vaishampayan P."/>
        </authorList>
    </citation>
    <scope>NUCLEOTIDE SEQUENCE [LARGE SCALE GENOMIC DNA]</scope>
    <source>
        <strain evidence="6 7">MA001</strain>
    </source>
</reference>
<dbReference type="InterPro" id="IPR002543">
    <property type="entry name" value="FtsK_dom"/>
</dbReference>
<dbReference type="SUPFAM" id="SSF52540">
    <property type="entry name" value="P-loop containing nucleoside triphosphate hydrolases"/>
    <property type="match status" value="1"/>
</dbReference>
<keyword evidence="1 3" id="KW-0547">Nucleotide-binding</keyword>
<feature type="domain" description="FtsK" evidence="5">
    <location>
        <begin position="184"/>
        <end position="373"/>
    </location>
</feature>
<dbReference type="GO" id="GO:0051301">
    <property type="term" value="P:cell division"/>
    <property type="evidence" value="ECO:0007669"/>
    <property type="project" value="UniProtKB-KW"/>
</dbReference>
<keyword evidence="4" id="KW-0472">Membrane</keyword>
<accession>A0A398BBT3</accession>